<proteinExistence type="predicted"/>
<evidence type="ECO:0000313" key="1">
    <source>
        <dbReference type="EMBL" id="VYT50050.1"/>
    </source>
</evidence>
<dbReference type="EMBL" id="CACRSU010000048">
    <property type="protein sequence ID" value="VYT50050.1"/>
    <property type="molecule type" value="Genomic_DNA"/>
</dbReference>
<organism evidence="1">
    <name type="scientific">Bacteroides intestinalis</name>
    <dbReference type="NCBI Taxonomy" id="329854"/>
    <lineage>
        <taxon>Bacteria</taxon>
        <taxon>Pseudomonadati</taxon>
        <taxon>Bacteroidota</taxon>
        <taxon>Bacteroidia</taxon>
        <taxon>Bacteroidales</taxon>
        <taxon>Bacteroidaceae</taxon>
        <taxon>Bacteroides</taxon>
    </lineage>
</organism>
<name>A0A6N2X8J4_9BACE</name>
<dbReference type="AlphaFoldDB" id="A0A6N2X8J4"/>
<gene>
    <name evidence="1" type="ORF">BILFYP9_04339</name>
</gene>
<protein>
    <submittedName>
        <fullName evidence="1">Uncharacterized protein</fullName>
    </submittedName>
</protein>
<sequence>MSTNNISVEVYGITLRQNSANHLILMFFYREKRAYYL</sequence>
<reference evidence="1" key="1">
    <citation type="submission" date="2019-11" db="EMBL/GenBank/DDBJ databases">
        <authorList>
            <person name="Feng L."/>
        </authorList>
    </citation>
    <scope>NUCLEOTIDE SEQUENCE</scope>
    <source>
        <strain evidence="1">BintestinalisLFYP9</strain>
    </source>
</reference>
<accession>A0A6N2X8J4</accession>